<dbReference type="Proteomes" id="UP001604277">
    <property type="component" value="Unassembled WGS sequence"/>
</dbReference>
<sequence>MEEYNQKQQHYNSQMDYKPIVLALLGFSASFIFLFPDLQKRKNRQVAVEKLKIICETLHEAEERVTRYEERHDRILSQICSYYMINEKLEEALLGAKNAMNDALEFSVGLRKLQMEVISSFP</sequence>
<comment type="caution">
    <text evidence="3">The sequence shown here is derived from an EMBL/GenBank/DDBJ whole genome shotgun (WGS) entry which is preliminary data.</text>
</comment>
<evidence type="ECO:0000256" key="2">
    <source>
        <dbReference type="SAM" id="Phobius"/>
    </source>
</evidence>
<reference evidence="4" key="1">
    <citation type="submission" date="2024-07" db="EMBL/GenBank/DDBJ databases">
        <title>Two chromosome-level genome assemblies of Korean endemic species Abeliophyllum distichum and Forsythia ovata (Oleaceae).</title>
        <authorList>
            <person name="Jang H."/>
        </authorList>
    </citation>
    <scope>NUCLEOTIDE SEQUENCE [LARGE SCALE GENOMIC DNA]</scope>
</reference>
<feature type="coiled-coil region" evidence="1">
    <location>
        <begin position="51"/>
        <end position="78"/>
    </location>
</feature>
<keyword evidence="2" id="KW-0812">Transmembrane</keyword>
<accession>A0ABD1PY94</accession>
<dbReference type="AlphaFoldDB" id="A0ABD1PY94"/>
<keyword evidence="2" id="KW-0472">Membrane</keyword>
<evidence type="ECO:0000256" key="1">
    <source>
        <dbReference type="SAM" id="Coils"/>
    </source>
</evidence>
<keyword evidence="1" id="KW-0175">Coiled coil</keyword>
<evidence type="ECO:0000313" key="3">
    <source>
        <dbReference type="EMBL" id="KAL2468577.1"/>
    </source>
</evidence>
<evidence type="ECO:0000313" key="4">
    <source>
        <dbReference type="Proteomes" id="UP001604277"/>
    </source>
</evidence>
<keyword evidence="4" id="KW-1185">Reference proteome</keyword>
<dbReference type="EMBL" id="JBFOLJ010000016">
    <property type="protein sequence ID" value="KAL2468577.1"/>
    <property type="molecule type" value="Genomic_DNA"/>
</dbReference>
<protein>
    <submittedName>
        <fullName evidence="3">Uncharacterized protein</fullName>
    </submittedName>
</protein>
<proteinExistence type="predicted"/>
<organism evidence="3 4">
    <name type="scientific">Forsythia ovata</name>
    <dbReference type="NCBI Taxonomy" id="205694"/>
    <lineage>
        <taxon>Eukaryota</taxon>
        <taxon>Viridiplantae</taxon>
        <taxon>Streptophyta</taxon>
        <taxon>Embryophyta</taxon>
        <taxon>Tracheophyta</taxon>
        <taxon>Spermatophyta</taxon>
        <taxon>Magnoliopsida</taxon>
        <taxon>eudicotyledons</taxon>
        <taxon>Gunneridae</taxon>
        <taxon>Pentapetalae</taxon>
        <taxon>asterids</taxon>
        <taxon>lamiids</taxon>
        <taxon>Lamiales</taxon>
        <taxon>Oleaceae</taxon>
        <taxon>Forsythieae</taxon>
        <taxon>Forsythia</taxon>
    </lineage>
</organism>
<feature type="transmembrane region" description="Helical" evidence="2">
    <location>
        <begin position="20"/>
        <end position="38"/>
    </location>
</feature>
<name>A0ABD1PY94_9LAMI</name>
<keyword evidence="2" id="KW-1133">Transmembrane helix</keyword>
<gene>
    <name evidence="3" type="ORF">Fot_50153</name>
</gene>